<dbReference type="PROSITE" id="PS51462">
    <property type="entry name" value="NUDIX"/>
    <property type="match status" value="1"/>
</dbReference>
<dbReference type="Proteomes" id="UP000034325">
    <property type="component" value="Unassembled WGS sequence"/>
</dbReference>
<dbReference type="EMBL" id="LBWA01000014">
    <property type="protein sequence ID" value="KKQ97289.1"/>
    <property type="molecule type" value="Genomic_DNA"/>
</dbReference>
<reference evidence="2 3" key="1">
    <citation type="journal article" date="2015" name="Nature">
        <title>rRNA introns, odd ribosomes, and small enigmatic genomes across a large radiation of phyla.</title>
        <authorList>
            <person name="Brown C.T."/>
            <person name="Hug L.A."/>
            <person name="Thomas B.C."/>
            <person name="Sharon I."/>
            <person name="Castelle C.J."/>
            <person name="Singh A."/>
            <person name="Wilkins M.J."/>
            <person name="Williams K.H."/>
            <person name="Banfield J.F."/>
        </authorList>
    </citation>
    <scope>NUCLEOTIDE SEQUENCE [LARGE SCALE GENOMIC DNA]</scope>
</reference>
<name>A0A0G0PGQ2_9BACT</name>
<evidence type="ECO:0000313" key="2">
    <source>
        <dbReference type="EMBL" id="KKQ97289.1"/>
    </source>
</evidence>
<proteinExistence type="predicted"/>
<dbReference type="SUPFAM" id="SSF55811">
    <property type="entry name" value="Nudix"/>
    <property type="match status" value="1"/>
</dbReference>
<dbReference type="PATRIC" id="fig|1618549.4.peg.1157"/>
<dbReference type="Pfam" id="PF00293">
    <property type="entry name" value="NUDIX"/>
    <property type="match status" value="1"/>
</dbReference>
<organism evidence="2 3">
    <name type="scientific">Candidatus Woesebacteria bacterium GW2011_GWA1_39_12</name>
    <dbReference type="NCBI Taxonomy" id="1618549"/>
    <lineage>
        <taxon>Bacteria</taxon>
        <taxon>Candidatus Woeseibacteriota</taxon>
    </lineage>
</organism>
<dbReference type="InterPro" id="IPR015797">
    <property type="entry name" value="NUDIX_hydrolase-like_dom_sf"/>
</dbReference>
<dbReference type="InterPro" id="IPR000086">
    <property type="entry name" value="NUDIX_hydrolase_dom"/>
</dbReference>
<dbReference type="AlphaFoldDB" id="A0A0G0PGQ2"/>
<feature type="domain" description="Nudix hydrolase" evidence="1">
    <location>
        <begin position="1"/>
        <end position="128"/>
    </location>
</feature>
<accession>A0A0G0PGQ2</accession>
<comment type="caution">
    <text evidence="2">The sequence shown here is derived from an EMBL/GenBank/DDBJ whole genome shotgun (WGS) entry which is preliminary data.</text>
</comment>
<evidence type="ECO:0000313" key="3">
    <source>
        <dbReference type="Proteomes" id="UP000034325"/>
    </source>
</evidence>
<dbReference type="Gene3D" id="3.90.79.10">
    <property type="entry name" value="Nucleoside Triphosphate Pyrophosphohydrolase"/>
    <property type="match status" value="1"/>
</dbReference>
<sequence>MKHVVVGIISKRVKGIKKYLLVSSVLDYGKYTGFYYPPGGHMEKGEDLKVALVGKIKKELFIDVVPIRELAETSSDIKDQITHWWLCKAVIKKLNYDRERLKDVRWFTQEEIKEGKNIWPATKKFFQK</sequence>
<protein>
    <recommendedName>
        <fullName evidence="1">Nudix hydrolase domain-containing protein</fullName>
    </recommendedName>
</protein>
<evidence type="ECO:0000259" key="1">
    <source>
        <dbReference type="PROSITE" id="PS51462"/>
    </source>
</evidence>
<gene>
    <name evidence="2" type="ORF">UT23_C0014G0025</name>
</gene>